<dbReference type="SUPFAM" id="SSF52402">
    <property type="entry name" value="Adenine nucleotide alpha hydrolases-like"/>
    <property type="match status" value="1"/>
</dbReference>
<dbReference type="AlphaFoldDB" id="A0A272EZ55"/>
<dbReference type="OrthoDB" id="9807403at2"/>
<dbReference type="EC" id="6.3.4.19" evidence="8"/>
<keyword evidence="6 8" id="KW-0067">ATP-binding</keyword>
<dbReference type="InterPro" id="IPR011063">
    <property type="entry name" value="TilS/TtcA_N"/>
</dbReference>
<evidence type="ECO:0000256" key="7">
    <source>
        <dbReference type="ARBA" id="ARBA00048539"/>
    </source>
</evidence>
<evidence type="ECO:0000313" key="12">
    <source>
        <dbReference type="Proteomes" id="UP000216107"/>
    </source>
</evidence>
<dbReference type="GO" id="GO:0006400">
    <property type="term" value="P:tRNA modification"/>
    <property type="evidence" value="ECO:0007669"/>
    <property type="project" value="UniProtKB-UniRule"/>
</dbReference>
<keyword evidence="4 8" id="KW-0819">tRNA processing</keyword>
<evidence type="ECO:0000256" key="3">
    <source>
        <dbReference type="ARBA" id="ARBA00022598"/>
    </source>
</evidence>
<dbReference type="NCBIfam" id="TIGR02432">
    <property type="entry name" value="lysidine_TilS_N"/>
    <property type="match status" value="1"/>
</dbReference>
<feature type="binding site" evidence="8">
    <location>
        <begin position="46"/>
        <end position="51"/>
    </location>
    <ligand>
        <name>ATP</name>
        <dbReference type="ChEBI" id="CHEBI:30616"/>
    </ligand>
</feature>
<comment type="function">
    <text evidence="8">Ligates lysine onto the cytidine present at position 34 of the AUA codon-specific tRNA(Ile) that contains the anticodon CAU, in an ATP-dependent manner. Cytidine is converted to lysidine, thus changing the amino acid specificity of the tRNA from methionine to isoleucine.</text>
</comment>
<dbReference type="InterPro" id="IPR012795">
    <property type="entry name" value="tRNA_Ile_lys_synt_N"/>
</dbReference>
<keyword evidence="13" id="KW-1185">Reference proteome</keyword>
<dbReference type="EMBL" id="MDUX01000001">
    <property type="protein sequence ID" value="KAF7600866.1"/>
    <property type="molecule type" value="Genomic_DNA"/>
</dbReference>
<dbReference type="Gene3D" id="3.40.50.620">
    <property type="entry name" value="HUPs"/>
    <property type="match status" value="1"/>
</dbReference>
<dbReference type="PANTHER" id="PTHR43033">
    <property type="entry name" value="TRNA(ILE)-LYSIDINE SYNTHASE-RELATED"/>
    <property type="match status" value="1"/>
</dbReference>
<evidence type="ECO:0000313" key="13">
    <source>
        <dbReference type="Proteomes" id="UP000623509"/>
    </source>
</evidence>
<evidence type="ECO:0000256" key="6">
    <source>
        <dbReference type="ARBA" id="ARBA00022840"/>
    </source>
</evidence>
<dbReference type="Pfam" id="PF09179">
    <property type="entry name" value="TilS"/>
    <property type="match status" value="1"/>
</dbReference>
<dbReference type="EMBL" id="NMRN01000001">
    <property type="protein sequence ID" value="PAS95365.1"/>
    <property type="molecule type" value="Genomic_DNA"/>
</dbReference>
<comment type="domain">
    <text evidence="8">The N-terminal region contains the highly conserved SGGXDS motif, predicted to be a P-loop motif involved in ATP binding.</text>
</comment>
<name>A0A272EZ55_9RHOO</name>
<comment type="catalytic activity">
    <reaction evidence="7 8">
        <text>cytidine(34) in tRNA(Ile2) + L-lysine + ATP = lysidine(34) in tRNA(Ile2) + AMP + diphosphate + H(+)</text>
        <dbReference type="Rhea" id="RHEA:43744"/>
        <dbReference type="Rhea" id="RHEA-COMP:10625"/>
        <dbReference type="Rhea" id="RHEA-COMP:10670"/>
        <dbReference type="ChEBI" id="CHEBI:15378"/>
        <dbReference type="ChEBI" id="CHEBI:30616"/>
        <dbReference type="ChEBI" id="CHEBI:32551"/>
        <dbReference type="ChEBI" id="CHEBI:33019"/>
        <dbReference type="ChEBI" id="CHEBI:82748"/>
        <dbReference type="ChEBI" id="CHEBI:83665"/>
        <dbReference type="ChEBI" id="CHEBI:456215"/>
        <dbReference type="EC" id="6.3.4.19"/>
    </reaction>
</comment>
<proteinExistence type="inferred from homology"/>
<reference evidence="11 12" key="2">
    <citation type="submission" date="2017-07" db="EMBL/GenBank/DDBJ databases">
        <title>Candidatus Dactylopiibacterium carminicum, a nitrogen-fixing symbiont of the cochineal insect Dactylopius coccus and Dactylopius opuntiae (Hemiptera: Coccoidea: Dactylopiidae).</title>
        <authorList>
            <person name="Vera A."/>
        </authorList>
    </citation>
    <scope>NUCLEOTIDE SEQUENCE [LARGE SCALE GENOMIC DNA]</scope>
    <source>
        <strain evidence="11 12">NFDCM</strain>
    </source>
</reference>
<dbReference type="Gene3D" id="1.20.59.20">
    <property type="match status" value="1"/>
</dbReference>
<organism evidence="11 12">
    <name type="scientific">Candidatus Dactylopiibacterium carminicum</name>
    <dbReference type="NCBI Taxonomy" id="857335"/>
    <lineage>
        <taxon>Bacteria</taxon>
        <taxon>Pseudomonadati</taxon>
        <taxon>Pseudomonadota</taxon>
        <taxon>Betaproteobacteria</taxon>
        <taxon>Rhodocyclales</taxon>
        <taxon>Rhodocyclaceae</taxon>
        <taxon>Candidatus Dactylopiibacterium</taxon>
    </lineage>
</organism>
<dbReference type="SUPFAM" id="SSF82829">
    <property type="entry name" value="MesJ substrate recognition domain-like"/>
    <property type="match status" value="1"/>
</dbReference>
<dbReference type="Pfam" id="PF11734">
    <property type="entry name" value="TilS_C"/>
    <property type="match status" value="1"/>
</dbReference>
<feature type="domain" description="Lysidine-tRNA(Ile) synthetase C-terminal" evidence="9">
    <location>
        <begin position="363"/>
        <end position="434"/>
    </location>
</feature>
<dbReference type="InterPro" id="IPR014729">
    <property type="entry name" value="Rossmann-like_a/b/a_fold"/>
</dbReference>
<comment type="similarity">
    <text evidence="8">Belongs to the tRNA(Ile)-lysidine synthase family.</text>
</comment>
<keyword evidence="3 8" id="KW-0436">Ligase</keyword>
<evidence type="ECO:0000256" key="8">
    <source>
        <dbReference type="HAMAP-Rule" id="MF_01161"/>
    </source>
</evidence>
<evidence type="ECO:0000256" key="4">
    <source>
        <dbReference type="ARBA" id="ARBA00022694"/>
    </source>
</evidence>
<comment type="caution">
    <text evidence="11">The sequence shown here is derived from an EMBL/GenBank/DDBJ whole genome shotgun (WGS) entry which is preliminary data.</text>
</comment>
<dbReference type="SUPFAM" id="SSF56037">
    <property type="entry name" value="PheT/TilS domain"/>
    <property type="match status" value="1"/>
</dbReference>
<dbReference type="CDD" id="cd01992">
    <property type="entry name" value="TilS_N"/>
    <property type="match status" value="1"/>
</dbReference>
<dbReference type="Proteomes" id="UP000216107">
    <property type="component" value="Unassembled WGS sequence"/>
</dbReference>
<evidence type="ECO:0000256" key="2">
    <source>
        <dbReference type="ARBA" id="ARBA00022490"/>
    </source>
</evidence>
<dbReference type="InterPro" id="IPR012094">
    <property type="entry name" value="tRNA_Ile_lys_synt"/>
</dbReference>
<dbReference type="PANTHER" id="PTHR43033:SF1">
    <property type="entry name" value="TRNA(ILE)-LYSIDINE SYNTHASE-RELATED"/>
    <property type="match status" value="1"/>
</dbReference>
<keyword evidence="5 8" id="KW-0547">Nucleotide-binding</keyword>
<accession>A0A272EZ55</accession>
<dbReference type="HAMAP" id="MF_01161">
    <property type="entry name" value="tRNA_Ile_lys_synt"/>
    <property type="match status" value="1"/>
</dbReference>
<evidence type="ECO:0000313" key="11">
    <source>
        <dbReference type="EMBL" id="PAS95365.1"/>
    </source>
</evidence>
<reference evidence="10 13" key="1">
    <citation type="submission" date="2016-08" db="EMBL/GenBank/DDBJ databases">
        <title>Candidatus Dactylopiibacterium carminicum genome sequence.</title>
        <authorList>
            <person name="Ramirez-Puebla S.T."/>
            <person name="Ormeno-Orrillo E."/>
            <person name="Vera-Ponce De Leon A."/>
            <person name="Luis L."/>
            <person name="Sanchez-Flores A."/>
            <person name="Monica R."/>
            <person name="Martinez-Romero E."/>
        </authorList>
    </citation>
    <scope>NUCLEOTIDE SEQUENCE [LARGE SCALE GENOMIC DNA]</scope>
    <source>
        <strain evidence="10">END1</strain>
    </source>
</reference>
<dbReference type="GO" id="GO:0005737">
    <property type="term" value="C:cytoplasm"/>
    <property type="evidence" value="ECO:0007669"/>
    <property type="project" value="UniProtKB-SubCell"/>
</dbReference>
<evidence type="ECO:0000256" key="5">
    <source>
        <dbReference type="ARBA" id="ARBA00022741"/>
    </source>
</evidence>
<dbReference type="GO" id="GO:0032267">
    <property type="term" value="F:tRNA(Ile)-lysidine synthase activity"/>
    <property type="evidence" value="ECO:0007669"/>
    <property type="project" value="UniProtKB-EC"/>
</dbReference>
<protein>
    <recommendedName>
        <fullName evidence="8">tRNA(Ile)-lysidine synthase</fullName>
        <ecNumber evidence="8">6.3.4.19</ecNumber>
    </recommendedName>
    <alternativeName>
        <fullName evidence="8">tRNA(Ile)-2-lysyl-cytidine synthase</fullName>
    </alternativeName>
    <alternativeName>
        <fullName evidence="8">tRNA(Ile)-lysidine synthetase</fullName>
    </alternativeName>
</protein>
<dbReference type="Pfam" id="PF01171">
    <property type="entry name" value="ATP_bind_3"/>
    <property type="match status" value="1"/>
</dbReference>
<dbReference type="InterPro" id="IPR012796">
    <property type="entry name" value="Lysidine-tRNA-synth_C"/>
</dbReference>
<keyword evidence="2 8" id="KW-0963">Cytoplasm</keyword>
<dbReference type="Proteomes" id="UP000623509">
    <property type="component" value="Unassembled WGS sequence"/>
</dbReference>
<evidence type="ECO:0000313" key="10">
    <source>
        <dbReference type="EMBL" id="KAF7600866.1"/>
    </source>
</evidence>
<evidence type="ECO:0000259" key="9">
    <source>
        <dbReference type="SMART" id="SM00977"/>
    </source>
</evidence>
<dbReference type="NCBIfam" id="TIGR02433">
    <property type="entry name" value="lysidine_TilS_C"/>
    <property type="match status" value="1"/>
</dbReference>
<dbReference type="GO" id="GO:0005524">
    <property type="term" value="F:ATP binding"/>
    <property type="evidence" value="ECO:0007669"/>
    <property type="project" value="UniProtKB-UniRule"/>
</dbReference>
<evidence type="ECO:0000256" key="1">
    <source>
        <dbReference type="ARBA" id="ARBA00004496"/>
    </source>
</evidence>
<comment type="subcellular location">
    <subcellularLocation>
        <location evidence="1 8">Cytoplasm</location>
    </subcellularLocation>
</comment>
<sequence length="443" mass="48548">MRPRFFPGIGVGASPYNPHMPDVDLENRLRPTLRDCAGLRLCVAYSGGLDSSVLLHLLARLAPEGGYVLSAIHVHHGLNARADAWAVHCARACAGLGIPLHIERVVVEPAGKGVEAAAREARHAAFVGQDVDWILLAHHADDQAETLLHRLMRGTGVAGAGAMRVRDASRRLWRPLLEVSRAELETWARAQGLGWIEDDSNENRRYTRNYLRHAVMPLLRERQPAVVQALGRAAAHFAESEDLLQVLARQDLATIDPGSPDSRAVLQALGGPRMRNVLRHWLAGCGAPIPSASRLALLCDALSGDGPVRQCFGEYAVCAYHRRLWLEPAILPEPMACAWSGEHELPWGVGRLRFESGAPGDHLQIRPRQGGEVMSLGAGRPRRPLKSLCQDAGLPAWWRAQLPLLYCGETLLWVGGLGFSAEALAKELSWRPSWLAPDGRWLD</sequence>
<dbReference type="InterPro" id="IPR015262">
    <property type="entry name" value="tRNA_Ile_lys_synt_subst-bd"/>
</dbReference>
<dbReference type="SMART" id="SM00977">
    <property type="entry name" value="TilS_C"/>
    <property type="match status" value="1"/>
</dbReference>
<gene>
    <name evidence="8 11" type="primary">tilS</name>
    <name evidence="10" type="ORF">BGI27_00525</name>
    <name evidence="11" type="ORF">CGU29_00560</name>
</gene>